<keyword evidence="4 8" id="KW-0547">Nucleotide-binding</keyword>
<dbReference type="Proteomes" id="UP000284822">
    <property type="component" value="Unassembled WGS sequence"/>
</dbReference>
<keyword evidence="6" id="KW-1278">Translocase</keyword>
<evidence type="ECO:0000256" key="1">
    <source>
        <dbReference type="ARBA" id="ARBA00004202"/>
    </source>
</evidence>
<dbReference type="InterPro" id="IPR050095">
    <property type="entry name" value="ECF_ABC_transporter_ATP-bd"/>
</dbReference>
<dbReference type="PANTHER" id="PTHR43553:SF27">
    <property type="entry name" value="ENERGY-COUPLING FACTOR TRANSPORTER ATP-BINDING PROTEIN ECFA2"/>
    <property type="match status" value="1"/>
</dbReference>
<dbReference type="InterPro" id="IPR015856">
    <property type="entry name" value="ABC_transpr_CbiO/EcfA_su"/>
</dbReference>
<dbReference type="GO" id="GO:0005524">
    <property type="term" value="F:ATP binding"/>
    <property type="evidence" value="ECO:0007669"/>
    <property type="project" value="UniProtKB-UniRule"/>
</dbReference>
<keyword evidence="3 8" id="KW-1003">Cell membrane</keyword>
<dbReference type="GO" id="GO:0042626">
    <property type="term" value="F:ATPase-coupled transmembrane transporter activity"/>
    <property type="evidence" value="ECO:0007669"/>
    <property type="project" value="TreeGrafter"/>
</dbReference>
<dbReference type="InterPro" id="IPR003593">
    <property type="entry name" value="AAA+_ATPase"/>
</dbReference>
<evidence type="ECO:0000313" key="10">
    <source>
        <dbReference type="EMBL" id="RHW47705.1"/>
    </source>
</evidence>
<dbReference type="EC" id="7.-.-.-" evidence="8"/>
<dbReference type="GO" id="GO:0016887">
    <property type="term" value="F:ATP hydrolysis activity"/>
    <property type="evidence" value="ECO:0007669"/>
    <property type="project" value="InterPro"/>
</dbReference>
<evidence type="ECO:0000256" key="7">
    <source>
        <dbReference type="ARBA" id="ARBA00023136"/>
    </source>
</evidence>
<keyword evidence="7 8" id="KW-0472">Membrane</keyword>
<dbReference type="PANTHER" id="PTHR43553">
    <property type="entry name" value="HEAVY METAL TRANSPORTER"/>
    <property type="match status" value="1"/>
</dbReference>
<comment type="subcellular location">
    <subcellularLocation>
        <location evidence="1 8">Cell membrane</location>
        <topology evidence="1 8">Peripheral membrane protein</topology>
    </subcellularLocation>
</comment>
<dbReference type="Gene3D" id="3.40.50.300">
    <property type="entry name" value="P-loop containing nucleotide triphosphate hydrolases"/>
    <property type="match status" value="1"/>
</dbReference>
<dbReference type="PROSITE" id="PS00211">
    <property type="entry name" value="ABC_TRANSPORTER_1"/>
    <property type="match status" value="1"/>
</dbReference>
<comment type="subunit">
    <text evidence="8">Forms a stable energy-coupling factor (ECF) transporter complex composed of 2 membrane-embedded substrate-binding proteins (S component), 2 ATP-binding proteins (A component) and 2 transmembrane proteins (T component).</text>
</comment>
<sequence>MAITFEHVTHIYQPDGPLAYQGLTDVSFTIDKGSFTAIIGQTGSGKSTLVQHMNALLKPTKGIIKIGNRTITPETKNKHLKPLRQKVGMVFQFPEQQLFAETILDDISFGPQNFGMDETTAHKIALQMLELVHLPTSIAEKSPFDLSGGQMRRVAIAGVLASQPEVLILDEPTAGLDPRGHKELMDLFAQLNQEGTTIILISHQMEDVAQYAQQVLVMDQARLVSDDTPQVIFNDAEFLNKHNLLQPESTQFARELERKGFKFSSLPITEEQLVKQLLPQLGGSHG</sequence>
<comment type="function">
    <text evidence="8">ATP-binding (A) component of a common energy-coupling factor (ECF) ABC-transporter complex.</text>
</comment>
<keyword evidence="5 8" id="KW-0067">ATP-binding</keyword>
<evidence type="ECO:0000256" key="5">
    <source>
        <dbReference type="ARBA" id="ARBA00022840"/>
    </source>
</evidence>
<dbReference type="NCBIfam" id="TIGR04521">
    <property type="entry name" value="ECF_ATPase_2"/>
    <property type="match status" value="1"/>
</dbReference>
<evidence type="ECO:0000256" key="6">
    <source>
        <dbReference type="ARBA" id="ARBA00022967"/>
    </source>
</evidence>
<evidence type="ECO:0000256" key="8">
    <source>
        <dbReference type="RuleBase" id="RU365104"/>
    </source>
</evidence>
<dbReference type="CDD" id="cd03225">
    <property type="entry name" value="ABC_cobalt_CbiO_domain1"/>
    <property type="match status" value="1"/>
</dbReference>
<feature type="domain" description="ABC transporter" evidence="9">
    <location>
        <begin position="3"/>
        <end position="245"/>
    </location>
</feature>
<evidence type="ECO:0000256" key="3">
    <source>
        <dbReference type="ARBA" id="ARBA00022475"/>
    </source>
</evidence>
<accession>A0A3R6V722</accession>
<dbReference type="EMBL" id="QOCS01000007">
    <property type="protein sequence ID" value="RHW47705.1"/>
    <property type="molecule type" value="Genomic_DNA"/>
</dbReference>
<dbReference type="SMART" id="SM00382">
    <property type="entry name" value="AAA"/>
    <property type="match status" value="1"/>
</dbReference>
<comment type="similarity">
    <text evidence="8">Belongs to the ABC transporter superfamily. Energy-coupling factor EcfA family.</text>
</comment>
<organism evidence="10 11">
    <name type="scientific">Bombilactobacillus bombi</name>
    <dbReference type="NCBI Taxonomy" id="1303590"/>
    <lineage>
        <taxon>Bacteria</taxon>
        <taxon>Bacillati</taxon>
        <taxon>Bacillota</taxon>
        <taxon>Bacilli</taxon>
        <taxon>Lactobacillales</taxon>
        <taxon>Lactobacillaceae</taxon>
        <taxon>Bombilactobacillus</taxon>
    </lineage>
</organism>
<dbReference type="InterPro" id="IPR017871">
    <property type="entry name" value="ABC_transporter-like_CS"/>
</dbReference>
<dbReference type="GO" id="GO:0043190">
    <property type="term" value="C:ATP-binding cassette (ABC) transporter complex"/>
    <property type="evidence" value="ECO:0007669"/>
    <property type="project" value="TreeGrafter"/>
</dbReference>
<evidence type="ECO:0000256" key="2">
    <source>
        <dbReference type="ARBA" id="ARBA00022448"/>
    </source>
</evidence>
<name>A0A3R6V722_9LACO</name>
<dbReference type="InterPro" id="IPR030946">
    <property type="entry name" value="EcfA2"/>
</dbReference>
<evidence type="ECO:0000313" key="11">
    <source>
        <dbReference type="Proteomes" id="UP000284822"/>
    </source>
</evidence>
<dbReference type="InterPro" id="IPR027417">
    <property type="entry name" value="P-loop_NTPase"/>
</dbReference>
<evidence type="ECO:0000256" key="4">
    <source>
        <dbReference type="ARBA" id="ARBA00022741"/>
    </source>
</evidence>
<dbReference type="AlphaFoldDB" id="A0A3R6V722"/>
<keyword evidence="2 8" id="KW-0813">Transport</keyword>
<protein>
    <recommendedName>
        <fullName evidence="8">Energy-coupling factor transporter ATP-binding protein EcfA2</fullName>
        <ecNumber evidence="8">7.-.-.-</ecNumber>
    </recommendedName>
</protein>
<reference evidence="10 11" key="1">
    <citation type="submission" date="2018-07" db="EMBL/GenBank/DDBJ databases">
        <title>Genome sequences of six Lactobacillus spp. isolated from bumble bee guts.</title>
        <authorList>
            <person name="Motta E.V.S."/>
            <person name="Moran N.A."/>
        </authorList>
    </citation>
    <scope>NUCLEOTIDE SEQUENCE [LARGE SCALE GENOMIC DNA]</scope>
    <source>
        <strain evidence="10 11">LV-8.1</strain>
    </source>
</reference>
<gene>
    <name evidence="10" type="ORF">DS832_02765</name>
</gene>
<dbReference type="Pfam" id="PF00005">
    <property type="entry name" value="ABC_tran"/>
    <property type="match status" value="1"/>
</dbReference>
<dbReference type="InterPro" id="IPR003439">
    <property type="entry name" value="ABC_transporter-like_ATP-bd"/>
</dbReference>
<dbReference type="SUPFAM" id="SSF52540">
    <property type="entry name" value="P-loop containing nucleoside triphosphate hydrolases"/>
    <property type="match status" value="1"/>
</dbReference>
<proteinExistence type="inferred from homology"/>
<comment type="caution">
    <text evidence="10">The sequence shown here is derived from an EMBL/GenBank/DDBJ whole genome shotgun (WGS) entry which is preliminary data.</text>
</comment>
<dbReference type="PROSITE" id="PS50893">
    <property type="entry name" value="ABC_TRANSPORTER_2"/>
    <property type="match status" value="1"/>
</dbReference>
<dbReference type="RefSeq" id="WP_118910238.1">
    <property type="nucleotide sequence ID" value="NZ_QOCS01000007.1"/>
</dbReference>
<dbReference type="FunFam" id="3.40.50.300:FF:000224">
    <property type="entry name" value="Energy-coupling factor transporter ATP-binding protein EcfA"/>
    <property type="match status" value="1"/>
</dbReference>
<evidence type="ECO:0000259" key="9">
    <source>
        <dbReference type="PROSITE" id="PS50893"/>
    </source>
</evidence>